<dbReference type="AlphaFoldDB" id="G9EPN4"/>
<keyword evidence="2" id="KW-1185">Reference proteome</keyword>
<dbReference type="InParanoid" id="G9EPN4"/>
<gene>
    <name evidence="1" type="ORF">LDG_7200</name>
</gene>
<dbReference type="RefSeq" id="WP_006871118.1">
    <property type="nucleotide sequence ID" value="NZ_JH413824.1"/>
</dbReference>
<dbReference type="eggNOG" id="ENOG502ZV5B">
    <property type="taxonomic scope" value="Bacteria"/>
</dbReference>
<evidence type="ECO:0000313" key="2">
    <source>
        <dbReference type="Proteomes" id="UP000002770"/>
    </source>
</evidence>
<dbReference type="STRING" id="658187.LDG_7200"/>
<evidence type="ECO:0000313" key="1">
    <source>
        <dbReference type="EMBL" id="EHL30772.1"/>
    </source>
</evidence>
<reference evidence="1 2" key="1">
    <citation type="journal article" date="2011" name="BMC Genomics">
        <title>Insight into cross-talk between intra-amoebal pathogens.</title>
        <authorList>
            <person name="Gimenez G."/>
            <person name="Bertelli C."/>
            <person name="Moliner C."/>
            <person name="Robert C."/>
            <person name="Raoult D."/>
            <person name="Fournier P.E."/>
            <person name="Greub G."/>
        </authorList>
    </citation>
    <scope>NUCLEOTIDE SEQUENCE [LARGE SCALE GENOMIC DNA]</scope>
    <source>
        <strain evidence="1 2">LLAP12</strain>
    </source>
</reference>
<evidence type="ECO:0008006" key="3">
    <source>
        <dbReference type="Google" id="ProtNLM"/>
    </source>
</evidence>
<dbReference type="Proteomes" id="UP000002770">
    <property type="component" value="Unassembled WGS sequence"/>
</dbReference>
<organism evidence="1 2">
    <name type="scientific">Legionella drancourtii LLAP12</name>
    <dbReference type="NCBI Taxonomy" id="658187"/>
    <lineage>
        <taxon>Bacteria</taxon>
        <taxon>Pseudomonadati</taxon>
        <taxon>Pseudomonadota</taxon>
        <taxon>Gammaproteobacteria</taxon>
        <taxon>Legionellales</taxon>
        <taxon>Legionellaceae</taxon>
        <taxon>Legionella</taxon>
    </lineage>
</organism>
<dbReference type="EMBL" id="JH413824">
    <property type="protein sequence ID" value="EHL30772.1"/>
    <property type="molecule type" value="Genomic_DNA"/>
</dbReference>
<dbReference type="OrthoDB" id="5647572at2"/>
<protein>
    <recommendedName>
        <fullName evidence="3">CYTH domain-containing protein</fullName>
    </recommendedName>
</protein>
<name>G9EPN4_9GAMM</name>
<proteinExistence type="predicted"/>
<accession>G9EPN4</accession>
<dbReference type="HOGENOM" id="CLU_1330562_0_0_6"/>
<sequence>MNQRLVWNFEFTPITTAFPAEILVKKKSEKIKWEIRFFWPDDKTIVMNTLDNSLLDLANYHQKHREDHYYLLPGSNYNIKRRDHELLYKPLLKQSDQALGFDAKINIDSLGVDGKKTNPHAPIVQEIVQRIAHEGMEVYVRKEAFIYKFPTQPTIKLELARLEVHNQVYLSACIEGKARELVENIAEHLLGKHVSCEYVTFLKNILHL</sequence>